<keyword evidence="1" id="KW-0812">Transmembrane</keyword>
<feature type="transmembrane region" description="Helical" evidence="1">
    <location>
        <begin position="70"/>
        <end position="89"/>
    </location>
</feature>
<name>A0A8S5V1D1_9CAUD</name>
<organism evidence="2">
    <name type="scientific">Myoviridae sp. ctJ2i1</name>
    <dbReference type="NCBI Taxonomy" id="2825079"/>
    <lineage>
        <taxon>Viruses</taxon>
        <taxon>Duplodnaviria</taxon>
        <taxon>Heunggongvirae</taxon>
        <taxon>Uroviricota</taxon>
        <taxon>Caudoviricetes</taxon>
    </lineage>
</organism>
<feature type="transmembrane region" description="Helical" evidence="1">
    <location>
        <begin position="137"/>
        <end position="155"/>
    </location>
</feature>
<evidence type="ECO:0000313" key="2">
    <source>
        <dbReference type="EMBL" id="DAG00560.1"/>
    </source>
</evidence>
<feature type="transmembrane region" description="Helical" evidence="1">
    <location>
        <begin position="39"/>
        <end position="58"/>
    </location>
</feature>
<protein>
    <submittedName>
        <fullName evidence="2">Uncharacterized protein</fullName>
    </submittedName>
</protein>
<dbReference type="EMBL" id="BK016182">
    <property type="protein sequence ID" value="DAG00560.1"/>
    <property type="molecule type" value="Genomic_DNA"/>
</dbReference>
<accession>A0A8S5V1D1</accession>
<reference evidence="2" key="1">
    <citation type="journal article" date="2021" name="Proc. Natl. Acad. Sci. U.S.A.">
        <title>A Catalog of Tens of Thousands of Viruses from Human Metagenomes Reveals Hidden Associations with Chronic Diseases.</title>
        <authorList>
            <person name="Tisza M.J."/>
            <person name="Buck C.B."/>
        </authorList>
    </citation>
    <scope>NUCLEOTIDE SEQUENCE</scope>
    <source>
        <strain evidence="2">CtJ2i1</strain>
    </source>
</reference>
<proteinExistence type="predicted"/>
<sequence>MSNTIKWLMIVSQAISNLIFGFTTPVVHVYFMSLVGPNIYSLANFIEAGLAAVVNSLLSNQTYRHYFKQFALYFLALDSILYVIIIFLGLDYINIRFIGLAIINSLLSNIWFIMLSDVLNKNISGDELTDFKVLQRSWMLWGSLIGSGIGVWINNSISIEFALILQAISTVFIAICDGYSFKKLERSADK</sequence>
<keyword evidence="1" id="KW-0472">Membrane</keyword>
<evidence type="ECO:0000256" key="1">
    <source>
        <dbReference type="SAM" id="Phobius"/>
    </source>
</evidence>
<keyword evidence="1" id="KW-1133">Transmembrane helix</keyword>
<feature type="transmembrane region" description="Helical" evidence="1">
    <location>
        <begin position="7"/>
        <end position="33"/>
    </location>
</feature>
<feature type="transmembrane region" description="Helical" evidence="1">
    <location>
        <begin position="161"/>
        <end position="181"/>
    </location>
</feature>
<feature type="transmembrane region" description="Helical" evidence="1">
    <location>
        <begin position="95"/>
        <end position="116"/>
    </location>
</feature>